<reference evidence="2 3" key="1">
    <citation type="journal article" date="2018" name="Harmful Algae">
        <title>The highly heterogeneous methylated genomes and diverse restriction-modification systems of bloom-forming Microcystis.</title>
        <authorList>
            <person name="Zhao L."/>
            <person name="Song Y."/>
            <person name="Li L."/>
            <person name="Gan N."/>
            <person name="Brand J.J."/>
            <person name="Song L."/>
        </authorList>
    </citation>
    <scope>NUCLEOTIDE SEQUENCE [LARGE SCALE GENOMIC DNA]</scope>
    <source>
        <strain evidence="2 3">PCC 7806SL</strain>
    </source>
</reference>
<feature type="domain" description="Tc1-like transposase DDE" evidence="1">
    <location>
        <begin position="186"/>
        <end position="322"/>
    </location>
</feature>
<dbReference type="Gene3D" id="3.30.420.10">
    <property type="entry name" value="Ribonuclease H-like superfamily/Ribonuclease H"/>
    <property type="match status" value="1"/>
</dbReference>
<keyword evidence="3" id="KW-1185">Reference proteome</keyword>
<evidence type="ECO:0000313" key="2">
    <source>
        <dbReference type="EMBL" id="ARI80360.1"/>
    </source>
</evidence>
<dbReference type="Pfam" id="PF13358">
    <property type="entry name" value="DDE_3"/>
    <property type="match status" value="1"/>
</dbReference>
<dbReference type="RefSeq" id="WP_084989842.1">
    <property type="nucleotide sequence ID" value="NZ_CP020771.1"/>
</dbReference>
<dbReference type="InterPro" id="IPR038717">
    <property type="entry name" value="Tc1-like_DDE_dom"/>
</dbReference>
<dbReference type="Proteomes" id="UP000192439">
    <property type="component" value="Chromosome"/>
</dbReference>
<evidence type="ECO:0000313" key="3">
    <source>
        <dbReference type="Proteomes" id="UP000192439"/>
    </source>
</evidence>
<dbReference type="InterPro" id="IPR047655">
    <property type="entry name" value="Transpos_IS630-like"/>
</dbReference>
<dbReference type="Pfam" id="PF13565">
    <property type="entry name" value="HTH_32"/>
    <property type="match status" value="1"/>
</dbReference>
<proteinExistence type="predicted"/>
<evidence type="ECO:0000259" key="1">
    <source>
        <dbReference type="Pfam" id="PF13358"/>
    </source>
</evidence>
<dbReference type="EMBL" id="CP020771">
    <property type="protein sequence ID" value="ARI80360.1"/>
    <property type="molecule type" value="Genomic_DNA"/>
</dbReference>
<dbReference type="NCBIfam" id="NF033545">
    <property type="entry name" value="transpos_IS630"/>
    <property type="match status" value="1"/>
</dbReference>
<dbReference type="InterPro" id="IPR012337">
    <property type="entry name" value="RNaseH-like_sf"/>
</dbReference>
<dbReference type="GO" id="GO:0003676">
    <property type="term" value="F:nucleic acid binding"/>
    <property type="evidence" value="ECO:0007669"/>
    <property type="project" value="InterPro"/>
</dbReference>
<organism evidence="2 3">
    <name type="scientific">Microcystis aeruginosa PCC 7806SL</name>
    <dbReference type="NCBI Taxonomy" id="1903187"/>
    <lineage>
        <taxon>Bacteria</taxon>
        <taxon>Bacillati</taxon>
        <taxon>Cyanobacteriota</taxon>
        <taxon>Cyanophyceae</taxon>
        <taxon>Oscillatoriophycideae</taxon>
        <taxon>Chroococcales</taxon>
        <taxon>Microcystaceae</taxon>
        <taxon>Microcystis</taxon>
    </lineage>
</organism>
<gene>
    <name evidence="2" type="ORF">BH695_1079</name>
</gene>
<dbReference type="SUPFAM" id="SSF53098">
    <property type="entry name" value="Ribonuclease H-like"/>
    <property type="match status" value="1"/>
</dbReference>
<dbReference type="SUPFAM" id="SSF46689">
    <property type="entry name" value="Homeodomain-like"/>
    <property type="match status" value="1"/>
</dbReference>
<accession>A0AB33BJQ6</accession>
<dbReference type="AlphaFoldDB" id="A0AB33BJQ6"/>
<dbReference type="InterPro" id="IPR036397">
    <property type="entry name" value="RNaseH_sf"/>
</dbReference>
<dbReference type="InterPro" id="IPR009057">
    <property type="entry name" value="Homeodomain-like_sf"/>
</dbReference>
<name>A0AB33BJQ6_MICA7</name>
<sequence>MAGVYKIEISESEAELKELLRKEKTGSGKERIQVLYLLKTKKAKTVTEAAEMLGRNRVTVQDWLGKYRQGGLEKLLSKKVSTGRPRKVPQWAEKTLEKRLKEKEGFDNYGEICEWLKEKLGIKAKYKTVHKLVYYRLKASPKIARPKSLEQSEERLEDFKKNLLENLAMLSWVAITMMSNTGKIRFLCEDETRLGLKTISGRKITAKGVKPYGKVQWKFQATYIHGVVEPKTGEHFFYEFTHLNSQCFQIFLELVSEYFADSILIIQLDNGRFHKAKKLKIPDNIILMFQPPHCPESNPIEQIWQYLKKGLRWKLPRDLEELRLLIGQRLEEMNKEVIASIVGRGYIRYILDALSVVGI</sequence>
<protein>
    <recommendedName>
        <fullName evidence="1">Tc1-like transposase DDE domain-containing protein</fullName>
    </recommendedName>
</protein>